<sequence>MVYLLRELPRRTRRRARIGCAHPIRDSIDPRGGLVLALLPEPRPCTQQQVPNPLRIACFAGSVQPQLLRHQILLDVAAAPRATHGSMKRLNRGRMSNSNPSLTG</sequence>
<gene>
    <name evidence="2" type="ORF">ZEAMMB73_Zm00001d030777</name>
</gene>
<evidence type="ECO:0000313" key="2">
    <source>
        <dbReference type="EMBL" id="ONM01521.1"/>
    </source>
</evidence>
<dbReference type="PaxDb" id="4577-GRMZM2G091616_P01"/>
<feature type="region of interest" description="Disordered" evidence="1">
    <location>
        <begin position="84"/>
        <end position="104"/>
    </location>
</feature>
<evidence type="ECO:0000256" key="1">
    <source>
        <dbReference type="SAM" id="MobiDB-lite"/>
    </source>
</evidence>
<proteinExistence type="predicted"/>
<name>A0A1D6KED5_MAIZE</name>
<reference evidence="2" key="1">
    <citation type="submission" date="2015-12" db="EMBL/GenBank/DDBJ databases">
        <title>Update maize B73 reference genome by single molecule sequencing technologies.</title>
        <authorList>
            <consortium name="Maize Genome Sequencing Project"/>
            <person name="Ware D."/>
        </authorList>
    </citation>
    <scope>NUCLEOTIDE SEQUENCE [LARGE SCALE GENOMIC DNA]</scope>
    <source>
        <tissue evidence="2">Seedling</tissue>
    </source>
</reference>
<dbReference type="EMBL" id="CM007647">
    <property type="protein sequence ID" value="ONM01521.1"/>
    <property type="molecule type" value="Genomic_DNA"/>
</dbReference>
<accession>A0A1D6KED5</accession>
<protein>
    <submittedName>
        <fullName evidence="2">Uncharacterized protein</fullName>
    </submittedName>
</protein>
<organism evidence="2">
    <name type="scientific">Zea mays</name>
    <name type="common">Maize</name>
    <dbReference type="NCBI Taxonomy" id="4577"/>
    <lineage>
        <taxon>Eukaryota</taxon>
        <taxon>Viridiplantae</taxon>
        <taxon>Streptophyta</taxon>
        <taxon>Embryophyta</taxon>
        <taxon>Tracheophyta</taxon>
        <taxon>Spermatophyta</taxon>
        <taxon>Magnoliopsida</taxon>
        <taxon>Liliopsida</taxon>
        <taxon>Poales</taxon>
        <taxon>Poaceae</taxon>
        <taxon>PACMAD clade</taxon>
        <taxon>Panicoideae</taxon>
        <taxon>Andropogonodae</taxon>
        <taxon>Andropogoneae</taxon>
        <taxon>Tripsacinae</taxon>
        <taxon>Zea</taxon>
    </lineage>
</organism>
<feature type="compositionally biased region" description="Polar residues" evidence="1">
    <location>
        <begin position="94"/>
        <end position="104"/>
    </location>
</feature>
<dbReference type="AlphaFoldDB" id="A0A1D6KED5"/>